<organism evidence="1 2">
    <name type="scientific">Pseudocohnilembus persalinus</name>
    <name type="common">Ciliate</name>
    <dbReference type="NCBI Taxonomy" id="266149"/>
    <lineage>
        <taxon>Eukaryota</taxon>
        <taxon>Sar</taxon>
        <taxon>Alveolata</taxon>
        <taxon>Ciliophora</taxon>
        <taxon>Intramacronucleata</taxon>
        <taxon>Oligohymenophorea</taxon>
        <taxon>Scuticociliatia</taxon>
        <taxon>Philasterida</taxon>
        <taxon>Pseudocohnilembidae</taxon>
        <taxon>Pseudocohnilembus</taxon>
    </lineage>
</organism>
<protein>
    <submittedName>
        <fullName evidence="1">Uncharacterized protein</fullName>
    </submittedName>
</protein>
<dbReference type="Proteomes" id="UP000054937">
    <property type="component" value="Unassembled WGS sequence"/>
</dbReference>
<keyword evidence="2" id="KW-1185">Reference proteome</keyword>
<sequence length="193" mass="23054">MSQLIQIKSGLTYPTYEKKLNIPKQTQKFYVVIEYTLLQEIQYEKEKYFLEFSEQTIPTYDQNIDYGQKDTDYTYKWREGIHSLSKRYSDKLDSDLDIYIGVHNIYGSQMSSFKLKVYLEYDNYVCPFNCSGNGDCDHGCQCYEGYTDTDCSYQTELLENIENKIFQLNAQQWFIGEIQIRPSILEYRFQRID</sequence>
<dbReference type="EMBL" id="LDAU01000183">
    <property type="protein sequence ID" value="KRX00641.1"/>
    <property type="molecule type" value="Genomic_DNA"/>
</dbReference>
<reference evidence="1 2" key="1">
    <citation type="journal article" date="2015" name="Sci. Rep.">
        <title>Genome of the facultative scuticociliatosis pathogen Pseudocohnilembus persalinus provides insight into its virulence through horizontal gene transfer.</title>
        <authorList>
            <person name="Xiong J."/>
            <person name="Wang G."/>
            <person name="Cheng J."/>
            <person name="Tian M."/>
            <person name="Pan X."/>
            <person name="Warren A."/>
            <person name="Jiang C."/>
            <person name="Yuan D."/>
            <person name="Miao W."/>
        </authorList>
    </citation>
    <scope>NUCLEOTIDE SEQUENCE [LARGE SCALE GENOMIC DNA]</scope>
    <source>
        <strain evidence="1">36N120E</strain>
    </source>
</reference>
<evidence type="ECO:0000313" key="2">
    <source>
        <dbReference type="Proteomes" id="UP000054937"/>
    </source>
</evidence>
<gene>
    <name evidence="1" type="ORF">PPERSA_00868</name>
</gene>
<accession>A0A0V0QEJ1</accession>
<dbReference type="AlphaFoldDB" id="A0A0V0QEJ1"/>
<dbReference type="InParanoid" id="A0A0V0QEJ1"/>
<comment type="caution">
    <text evidence="1">The sequence shown here is derived from an EMBL/GenBank/DDBJ whole genome shotgun (WGS) entry which is preliminary data.</text>
</comment>
<evidence type="ECO:0000313" key="1">
    <source>
        <dbReference type="EMBL" id="KRX00641.1"/>
    </source>
</evidence>
<name>A0A0V0QEJ1_PSEPJ</name>
<proteinExistence type="predicted"/>